<sequence>MSWFAMRIDRAISTAIVVCTGLIVSGCSVINYFPTFDEARAQTHAEMRKIVARIPSEAFRGLVDILPNSSFACDKKTAQYTGYWEAYVADTFDISAWLDTLRSQLLSEGYRDEGHRPGQSVAFRSPGNNLLIAANRDHDDSGKEWIEIDGFSRCAQDLPPTTPAKVPPITLSPPPFTAG</sequence>
<evidence type="ECO:0000256" key="1">
    <source>
        <dbReference type="SAM" id="MobiDB-lite"/>
    </source>
</evidence>
<proteinExistence type="predicted"/>
<accession>A0A2A6FRW6</accession>
<comment type="caution">
    <text evidence="2">The sequence shown here is derived from an EMBL/GenBank/DDBJ whole genome shotgun (WGS) entry which is preliminary data.</text>
</comment>
<organism evidence="2 3">
    <name type="scientific">Candidatus Lumbricidiphila eiseniae</name>
    <dbReference type="NCBI Taxonomy" id="1969409"/>
    <lineage>
        <taxon>Bacteria</taxon>
        <taxon>Bacillati</taxon>
        <taxon>Actinomycetota</taxon>
        <taxon>Actinomycetes</taxon>
        <taxon>Micrococcales</taxon>
        <taxon>Microbacteriaceae</taxon>
        <taxon>Candidatus Lumbricidiphila</taxon>
    </lineage>
</organism>
<dbReference type="Proteomes" id="UP000219994">
    <property type="component" value="Unassembled WGS sequence"/>
</dbReference>
<evidence type="ECO:0000313" key="3">
    <source>
        <dbReference type="Proteomes" id="UP000219994"/>
    </source>
</evidence>
<dbReference type="PROSITE" id="PS51257">
    <property type="entry name" value="PROKAR_LIPOPROTEIN"/>
    <property type="match status" value="1"/>
</dbReference>
<reference evidence="3" key="1">
    <citation type="submission" date="2017-03" db="EMBL/GenBank/DDBJ databases">
        <authorList>
            <person name="Lund M.B."/>
        </authorList>
    </citation>
    <scope>NUCLEOTIDE SEQUENCE [LARGE SCALE GENOMIC DNA]</scope>
</reference>
<feature type="region of interest" description="Disordered" evidence="1">
    <location>
        <begin position="157"/>
        <end position="179"/>
    </location>
</feature>
<dbReference type="AlphaFoldDB" id="A0A2A6FRW6"/>
<gene>
    <name evidence="2" type="ORF">B5766_07030</name>
</gene>
<evidence type="ECO:0000313" key="2">
    <source>
        <dbReference type="EMBL" id="PDQ35341.1"/>
    </source>
</evidence>
<evidence type="ECO:0008006" key="4">
    <source>
        <dbReference type="Google" id="ProtNLM"/>
    </source>
</evidence>
<dbReference type="EMBL" id="NAEP01000036">
    <property type="protein sequence ID" value="PDQ35341.1"/>
    <property type="molecule type" value="Genomic_DNA"/>
</dbReference>
<protein>
    <recommendedName>
        <fullName evidence="4">DUF4853 domain-containing protein</fullName>
    </recommendedName>
</protein>
<name>A0A2A6FRW6_9MICO</name>
<feature type="compositionally biased region" description="Pro residues" evidence="1">
    <location>
        <begin position="160"/>
        <end position="179"/>
    </location>
</feature>